<dbReference type="GO" id="GO:0016491">
    <property type="term" value="F:oxidoreductase activity"/>
    <property type="evidence" value="ECO:0007669"/>
    <property type="project" value="UniProtKB-KW"/>
</dbReference>
<dbReference type="Proteomes" id="UP000054144">
    <property type="component" value="Unassembled WGS sequence"/>
</dbReference>
<evidence type="ECO:0000256" key="2">
    <source>
        <dbReference type="ARBA" id="ARBA00023002"/>
    </source>
</evidence>
<dbReference type="AlphaFoldDB" id="A0A0D7ANU5"/>
<evidence type="ECO:0000313" key="4">
    <source>
        <dbReference type="EMBL" id="KIY53429.1"/>
    </source>
</evidence>
<accession>A0A0D7ANU5</accession>
<keyword evidence="5" id="KW-1185">Reference proteome</keyword>
<dbReference type="Gene3D" id="3.20.20.100">
    <property type="entry name" value="NADP-dependent oxidoreductase domain"/>
    <property type="match status" value="1"/>
</dbReference>
<evidence type="ECO:0000313" key="5">
    <source>
        <dbReference type="Proteomes" id="UP000054144"/>
    </source>
</evidence>
<protein>
    <submittedName>
        <fullName evidence="4">Aldo/keto reductase</fullName>
    </submittedName>
</protein>
<dbReference type="InterPro" id="IPR050523">
    <property type="entry name" value="AKR_Detox_Biosynth"/>
</dbReference>
<dbReference type="InterPro" id="IPR023210">
    <property type="entry name" value="NADP_OxRdtase_dom"/>
</dbReference>
<dbReference type="FunFam" id="3.20.20.100:FF:000004">
    <property type="entry name" value="Oxidoreductase, aldo/keto reductase"/>
    <property type="match status" value="1"/>
</dbReference>
<dbReference type="CDD" id="cd19079">
    <property type="entry name" value="AKR_EcYajO-like"/>
    <property type="match status" value="1"/>
</dbReference>
<dbReference type="PANTHER" id="PTHR43364:SF9">
    <property type="entry name" value="OXIDOREDUCTASE"/>
    <property type="match status" value="1"/>
</dbReference>
<feature type="domain" description="NADP-dependent oxidoreductase" evidence="3">
    <location>
        <begin position="25"/>
        <end position="335"/>
    </location>
</feature>
<dbReference type="InterPro" id="IPR036812">
    <property type="entry name" value="NAD(P)_OxRdtase_dom_sf"/>
</dbReference>
<gene>
    <name evidence="4" type="ORF">FISHEDRAFT_68906</name>
</gene>
<sequence>MPVAPAKVEYRRLGNSGLRVSVPILGGGHFTGNKAFAPFVLNEDAGIELLKAAWDRGINTIDTSNNYWCGESEVTVGKFVKKYNIPRNKLVILTKCFFPVTDDFISGISNIALLNTRDYVNQAGLSRAAIFNAVEASLARLDTPYIDLYQIHRFDPETPVEETMKALHDLVQSGKVRYIGASSMRAWQFAHMNEVARRNGWTTFVSMQNEYSLLYREEEREMLPYCKFHGIGVIPWSPLARGDLARPRNSPETNRQKMFKNTSLEIKANEADAEIVDRVDALAKKHGWSMPQVALFWVKTKATSPIIGVDSVERLEGSLTEGLELTAEEIATLEEPYKDLPVRGLTI</sequence>
<evidence type="ECO:0000256" key="1">
    <source>
        <dbReference type="ARBA" id="ARBA00022857"/>
    </source>
</evidence>
<keyword evidence="1" id="KW-0521">NADP</keyword>
<reference evidence="4 5" key="1">
    <citation type="journal article" date="2015" name="Fungal Genet. Biol.">
        <title>Evolution of novel wood decay mechanisms in Agaricales revealed by the genome sequences of Fistulina hepatica and Cylindrobasidium torrendii.</title>
        <authorList>
            <person name="Floudas D."/>
            <person name="Held B.W."/>
            <person name="Riley R."/>
            <person name="Nagy L.G."/>
            <person name="Koehler G."/>
            <person name="Ransdell A.S."/>
            <person name="Younus H."/>
            <person name="Chow J."/>
            <person name="Chiniquy J."/>
            <person name="Lipzen A."/>
            <person name="Tritt A."/>
            <person name="Sun H."/>
            <person name="Haridas S."/>
            <person name="LaButti K."/>
            <person name="Ohm R.A."/>
            <person name="Kues U."/>
            <person name="Blanchette R.A."/>
            <person name="Grigoriev I.V."/>
            <person name="Minto R.E."/>
            <person name="Hibbett D.S."/>
        </authorList>
    </citation>
    <scope>NUCLEOTIDE SEQUENCE [LARGE SCALE GENOMIC DNA]</scope>
    <source>
        <strain evidence="4 5">ATCC 64428</strain>
    </source>
</reference>
<dbReference type="Pfam" id="PF00248">
    <property type="entry name" value="Aldo_ket_red"/>
    <property type="match status" value="1"/>
</dbReference>
<organism evidence="4 5">
    <name type="scientific">Fistulina hepatica ATCC 64428</name>
    <dbReference type="NCBI Taxonomy" id="1128425"/>
    <lineage>
        <taxon>Eukaryota</taxon>
        <taxon>Fungi</taxon>
        <taxon>Dikarya</taxon>
        <taxon>Basidiomycota</taxon>
        <taxon>Agaricomycotina</taxon>
        <taxon>Agaricomycetes</taxon>
        <taxon>Agaricomycetidae</taxon>
        <taxon>Agaricales</taxon>
        <taxon>Fistulinaceae</taxon>
        <taxon>Fistulina</taxon>
    </lineage>
</organism>
<dbReference type="SUPFAM" id="SSF51430">
    <property type="entry name" value="NAD(P)-linked oxidoreductase"/>
    <property type="match status" value="1"/>
</dbReference>
<evidence type="ECO:0000259" key="3">
    <source>
        <dbReference type="Pfam" id="PF00248"/>
    </source>
</evidence>
<name>A0A0D7ANU5_9AGAR</name>
<dbReference type="GO" id="GO:0005829">
    <property type="term" value="C:cytosol"/>
    <property type="evidence" value="ECO:0007669"/>
    <property type="project" value="UniProtKB-ARBA"/>
</dbReference>
<dbReference type="OrthoDB" id="1720422at2759"/>
<dbReference type="PANTHER" id="PTHR43364">
    <property type="entry name" value="NADH-SPECIFIC METHYLGLYOXAL REDUCTASE-RELATED"/>
    <property type="match status" value="1"/>
</dbReference>
<proteinExistence type="predicted"/>
<keyword evidence="2" id="KW-0560">Oxidoreductase</keyword>
<dbReference type="EMBL" id="KN881617">
    <property type="protein sequence ID" value="KIY53429.1"/>
    <property type="molecule type" value="Genomic_DNA"/>
</dbReference>